<dbReference type="InterPro" id="IPR017871">
    <property type="entry name" value="ABC_transporter-like_CS"/>
</dbReference>
<dbReference type="Pfam" id="PF19055">
    <property type="entry name" value="ABC2_membrane_7"/>
    <property type="match status" value="1"/>
</dbReference>
<feature type="region of interest" description="Disordered" evidence="15">
    <location>
        <begin position="1"/>
        <end position="38"/>
    </location>
</feature>
<dbReference type="CDD" id="cd03232">
    <property type="entry name" value="ABCG_PDR_domain2"/>
    <property type="match status" value="1"/>
</dbReference>
<evidence type="ECO:0000256" key="11">
    <source>
        <dbReference type="ARBA" id="ARBA00047646"/>
    </source>
</evidence>
<dbReference type="NCBIfam" id="TIGR00956">
    <property type="entry name" value="3a01205"/>
    <property type="match status" value="1"/>
</dbReference>
<keyword evidence="19" id="KW-1185">Reference proteome</keyword>
<dbReference type="Pfam" id="PF14510">
    <property type="entry name" value="ABC_trans_N"/>
    <property type="match status" value="1"/>
</dbReference>
<dbReference type="InterPro" id="IPR003439">
    <property type="entry name" value="ABC_transporter-like_ATP-bd"/>
</dbReference>
<evidence type="ECO:0000256" key="9">
    <source>
        <dbReference type="ARBA" id="ARBA00022989"/>
    </source>
</evidence>
<comment type="caution">
    <text evidence="18">The sequence shown here is derived from an EMBL/GenBank/DDBJ whole genome shotgun (WGS) entry which is preliminary data.</text>
</comment>
<dbReference type="Pfam" id="PF00005">
    <property type="entry name" value="ABC_tran"/>
    <property type="match status" value="2"/>
</dbReference>
<accession>A0A2B7XJT1</accession>
<dbReference type="PANTHER" id="PTHR19241">
    <property type="entry name" value="ATP-BINDING CASSETTE TRANSPORTER"/>
    <property type="match status" value="1"/>
</dbReference>
<dbReference type="Pfam" id="PF01061">
    <property type="entry name" value="ABC2_membrane"/>
    <property type="match status" value="2"/>
</dbReference>
<evidence type="ECO:0000256" key="10">
    <source>
        <dbReference type="ARBA" id="ARBA00023136"/>
    </source>
</evidence>
<dbReference type="InterPro" id="IPR003593">
    <property type="entry name" value="AAA+_ATPase"/>
</dbReference>
<feature type="transmembrane region" description="Helical" evidence="16">
    <location>
        <begin position="1367"/>
        <end position="1390"/>
    </location>
</feature>
<proteinExistence type="inferred from homology"/>
<feature type="compositionally biased region" description="Basic and acidic residues" evidence="15">
    <location>
        <begin position="26"/>
        <end position="38"/>
    </location>
</feature>
<dbReference type="InterPro" id="IPR027417">
    <property type="entry name" value="P-loop_NTPase"/>
</dbReference>
<feature type="transmembrane region" description="Helical" evidence="16">
    <location>
        <begin position="1211"/>
        <end position="1231"/>
    </location>
</feature>
<dbReference type="EMBL" id="PDNA01000155">
    <property type="protein sequence ID" value="PGH08877.1"/>
    <property type="molecule type" value="Genomic_DNA"/>
</dbReference>
<evidence type="ECO:0000256" key="2">
    <source>
        <dbReference type="ARBA" id="ARBA00006012"/>
    </source>
</evidence>
<dbReference type="InterPro" id="IPR013525">
    <property type="entry name" value="ABC2_TM"/>
</dbReference>
<dbReference type="InterPro" id="IPR005285">
    <property type="entry name" value="Drug-R_PDR/CDR"/>
</dbReference>
<evidence type="ECO:0000256" key="8">
    <source>
        <dbReference type="ARBA" id="ARBA00022840"/>
    </source>
</evidence>
<evidence type="ECO:0000256" key="1">
    <source>
        <dbReference type="ARBA" id="ARBA00004651"/>
    </source>
</evidence>
<dbReference type="InterPro" id="IPR034001">
    <property type="entry name" value="ABCG_PDR_1"/>
</dbReference>
<protein>
    <recommendedName>
        <fullName evidence="17">ABC transporter domain-containing protein</fullName>
    </recommendedName>
</protein>
<dbReference type="FunFam" id="3.40.50.300:FF:000054">
    <property type="entry name" value="ABC multidrug transporter atrF"/>
    <property type="match status" value="1"/>
</dbReference>
<keyword evidence="3" id="KW-0813">Transport</keyword>
<dbReference type="CDD" id="cd03233">
    <property type="entry name" value="ABCG_PDR_domain1"/>
    <property type="match status" value="1"/>
</dbReference>
<feature type="transmembrane region" description="Helical" evidence="16">
    <location>
        <begin position="652"/>
        <end position="670"/>
    </location>
</feature>
<feature type="transmembrane region" description="Helical" evidence="16">
    <location>
        <begin position="1483"/>
        <end position="1504"/>
    </location>
</feature>
<evidence type="ECO:0000313" key="18">
    <source>
        <dbReference type="EMBL" id="PGH08877.1"/>
    </source>
</evidence>
<dbReference type="GO" id="GO:0140359">
    <property type="term" value="F:ABC-type transporter activity"/>
    <property type="evidence" value="ECO:0007669"/>
    <property type="project" value="InterPro"/>
</dbReference>
<dbReference type="Pfam" id="PF06422">
    <property type="entry name" value="PDR_CDR"/>
    <property type="match status" value="1"/>
</dbReference>
<keyword evidence="9 16" id="KW-1133">Transmembrane helix</keyword>
<dbReference type="GO" id="GO:0005886">
    <property type="term" value="C:plasma membrane"/>
    <property type="evidence" value="ECO:0007669"/>
    <property type="project" value="UniProtKB-SubCell"/>
</dbReference>
<keyword evidence="6" id="KW-0677">Repeat</keyword>
<keyword evidence="4" id="KW-1003">Cell membrane</keyword>
<dbReference type="PROSITE" id="PS00211">
    <property type="entry name" value="ABC_TRANSPORTER_1"/>
    <property type="match status" value="1"/>
</dbReference>
<comment type="catalytic activity">
    <reaction evidence="14">
        <text>(S)-miconazole(in) + ATP + H2O = (S)-miconazole(out) + ADP + phosphate + H(+)</text>
        <dbReference type="Rhea" id="RHEA:61932"/>
        <dbReference type="ChEBI" id="CHEBI:15377"/>
        <dbReference type="ChEBI" id="CHEBI:15378"/>
        <dbReference type="ChEBI" id="CHEBI:30616"/>
        <dbReference type="ChEBI" id="CHEBI:43474"/>
        <dbReference type="ChEBI" id="CHEBI:82897"/>
        <dbReference type="ChEBI" id="CHEBI:456216"/>
    </reaction>
    <physiologicalReaction direction="left-to-right" evidence="14">
        <dbReference type="Rhea" id="RHEA:61933"/>
    </physiologicalReaction>
</comment>
<dbReference type="Proteomes" id="UP000224634">
    <property type="component" value="Unassembled WGS sequence"/>
</dbReference>
<name>A0A2B7XJT1_POLH7</name>
<evidence type="ECO:0000256" key="13">
    <source>
        <dbReference type="ARBA" id="ARBA00047981"/>
    </source>
</evidence>
<comment type="catalytic activity">
    <reaction evidence="13">
        <text>fluconazole(in) + ATP + H2O = fluconazole(out) + ADP + phosphate + H(+)</text>
        <dbReference type="Rhea" id="RHEA:61916"/>
        <dbReference type="ChEBI" id="CHEBI:15377"/>
        <dbReference type="ChEBI" id="CHEBI:15378"/>
        <dbReference type="ChEBI" id="CHEBI:30616"/>
        <dbReference type="ChEBI" id="CHEBI:43474"/>
        <dbReference type="ChEBI" id="CHEBI:46081"/>
        <dbReference type="ChEBI" id="CHEBI:456216"/>
    </reaction>
    <physiologicalReaction direction="left-to-right" evidence="13">
        <dbReference type="Rhea" id="RHEA:61917"/>
    </physiologicalReaction>
</comment>
<feature type="transmembrane region" description="Helical" evidence="16">
    <location>
        <begin position="1243"/>
        <end position="1266"/>
    </location>
</feature>
<dbReference type="SMART" id="SM00382">
    <property type="entry name" value="AAA"/>
    <property type="match status" value="2"/>
</dbReference>
<comment type="subcellular location">
    <subcellularLocation>
        <location evidence="1">Cell membrane</location>
        <topology evidence="1">Multi-pass membrane protein</topology>
    </subcellularLocation>
</comment>
<keyword evidence="10 16" id="KW-0472">Membrane</keyword>
<feature type="compositionally biased region" description="Polar residues" evidence="15">
    <location>
        <begin position="1"/>
        <end position="12"/>
    </location>
</feature>
<dbReference type="SUPFAM" id="SSF52540">
    <property type="entry name" value="P-loop containing nucleoside triphosphate hydrolases"/>
    <property type="match status" value="2"/>
</dbReference>
<feature type="transmembrane region" description="Helical" evidence="16">
    <location>
        <begin position="790"/>
        <end position="810"/>
    </location>
</feature>
<feature type="domain" description="ABC transporter" evidence="17">
    <location>
        <begin position="174"/>
        <end position="429"/>
    </location>
</feature>
<feature type="domain" description="ABC transporter" evidence="17">
    <location>
        <begin position="875"/>
        <end position="1118"/>
    </location>
</feature>
<evidence type="ECO:0000256" key="16">
    <source>
        <dbReference type="SAM" id="Phobius"/>
    </source>
</evidence>
<dbReference type="Gene3D" id="3.40.50.300">
    <property type="entry name" value="P-loop containing nucleotide triphosphate hydrolases"/>
    <property type="match status" value="2"/>
</dbReference>
<evidence type="ECO:0000259" key="17">
    <source>
        <dbReference type="PROSITE" id="PS50893"/>
    </source>
</evidence>
<reference evidence="18 19" key="1">
    <citation type="submission" date="2017-10" db="EMBL/GenBank/DDBJ databases">
        <title>Comparative genomics in systemic dimorphic fungi from Ajellomycetaceae.</title>
        <authorList>
            <person name="Munoz J.F."/>
            <person name="Mcewen J.G."/>
            <person name="Clay O.K."/>
            <person name="Cuomo C.A."/>
        </authorList>
    </citation>
    <scope>NUCLEOTIDE SEQUENCE [LARGE SCALE GENOMIC DNA]</scope>
    <source>
        <strain evidence="18 19">UAMH7299</strain>
    </source>
</reference>
<evidence type="ECO:0000256" key="4">
    <source>
        <dbReference type="ARBA" id="ARBA00022475"/>
    </source>
</evidence>
<feature type="transmembrane region" description="Helical" evidence="16">
    <location>
        <begin position="616"/>
        <end position="640"/>
    </location>
</feature>
<dbReference type="GO" id="GO:0016887">
    <property type="term" value="F:ATP hydrolysis activity"/>
    <property type="evidence" value="ECO:0007669"/>
    <property type="project" value="InterPro"/>
</dbReference>
<dbReference type="InterPro" id="IPR034003">
    <property type="entry name" value="ABCG_PDR_2"/>
</dbReference>
<evidence type="ECO:0000313" key="19">
    <source>
        <dbReference type="Proteomes" id="UP000224634"/>
    </source>
</evidence>
<comment type="similarity">
    <text evidence="2">Belongs to the ABC transporter superfamily. ABCG family. PDR (TC 3.A.1.205) subfamily.</text>
</comment>
<comment type="catalytic activity">
    <reaction evidence="11">
        <text>(R)-miconazole(in) + ATP + H2O = (R)-miconazole(out) + ADP + phosphate + H(+)</text>
        <dbReference type="Rhea" id="RHEA:61928"/>
        <dbReference type="ChEBI" id="CHEBI:15377"/>
        <dbReference type="ChEBI" id="CHEBI:15378"/>
        <dbReference type="ChEBI" id="CHEBI:30616"/>
        <dbReference type="ChEBI" id="CHEBI:43474"/>
        <dbReference type="ChEBI" id="CHEBI:82894"/>
        <dbReference type="ChEBI" id="CHEBI:456216"/>
    </reaction>
    <physiologicalReaction direction="left-to-right" evidence="11">
        <dbReference type="Rhea" id="RHEA:61929"/>
    </physiologicalReaction>
</comment>
<dbReference type="GO" id="GO:1990961">
    <property type="term" value="P:xenobiotic detoxification by transmembrane export across the plasma membrane"/>
    <property type="evidence" value="ECO:0007669"/>
    <property type="project" value="InterPro"/>
</dbReference>
<feature type="transmembrane region" description="Helical" evidence="16">
    <location>
        <begin position="1333"/>
        <end position="1355"/>
    </location>
</feature>
<dbReference type="OrthoDB" id="245989at2759"/>
<evidence type="ECO:0000256" key="3">
    <source>
        <dbReference type="ARBA" id="ARBA00022448"/>
    </source>
</evidence>
<dbReference type="PROSITE" id="PS50893">
    <property type="entry name" value="ABC_TRANSPORTER_2"/>
    <property type="match status" value="2"/>
</dbReference>
<dbReference type="InterPro" id="IPR029481">
    <property type="entry name" value="ABC_trans_N"/>
</dbReference>
<feature type="transmembrane region" description="Helical" evidence="16">
    <location>
        <begin position="682"/>
        <end position="701"/>
    </location>
</feature>
<evidence type="ECO:0000256" key="7">
    <source>
        <dbReference type="ARBA" id="ARBA00022741"/>
    </source>
</evidence>
<keyword evidence="8" id="KW-0067">ATP-binding</keyword>
<evidence type="ECO:0000256" key="6">
    <source>
        <dbReference type="ARBA" id="ARBA00022737"/>
    </source>
</evidence>
<keyword evidence="5 16" id="KW-0812">Transmembrane</keyword>
<feature type="transmembrane region" description="Helical" evidence="16">
    <location>
        <begin position="539"/>
        <end position="562"/>
    </location>
</feature>
<dbReference type="STRING" id="1447883.A0A2B7XJT1"/>
<feature type="transmembrane region" description="Helical" evidence="16">
    <location>
        <begin position="574"/>
        <end position="595"/>
    </location>
</feature>
<sequence length="1519" mass="170499">MSDPNHPTSVSTGKEIGEISQAATTHQRDNGAATEKDGIYEQAAKNSSASSVTVGDNGKQAEVAAEDTIGEIRFSQSQEEELTDLARLMSRSSVYTHDITETQNPFVDPEADPELNPSDERFMVGKWLKNMLQVKSRDPDRYPNRTAGVSFKNMNVYGYGTALDYQGDVGNVWLKALGGIKSALGMGNKIRIDILRNFEGLVKSGELLVVLGRPGSGCSTFLKTIAGETHGLYIDEGADIQYQGISWDQMHKNFRGEVIYQAETETHFPQLTAGQTLYFAARARTPANRLPEVSRQQYALHMRDVVMATYSLSHTINTKVGNDYIRGVSGGERKRISIAETTLSGSPLQCWDNSTRGLDSATALEFVKSLRLSAKYSGNTAVVAIYQASQSIYDIFDKAIVLYDGRQIYFGKADDAKRYFVEMGFHCPDRQTTGDFLTSLTNPAERQVRQGFERLVPRTPDEFVKRWMDSQERQTLLVDIDTYNNEFPLGGQQLEKFQHSFSATKPKSSRANSPYTLSYLMQVRLCMWRGFERLKGDMAMTLTSVFGNIIMSLIISSVFFNLSDDTSSFFSRGALLFFAILMNAFASALEILTLWQQRPIVEKHSKYALYHPSAEAISSIVVDLPAKAVTSIVFNLVLYFMTNLRRTPGHFFVFYLFSVTTTLTMSHVFRTIGAVSRTLAQAMVPSSIFILALVIYTGFTIPMRDMNVWFRWINYINPIGYGFESLMVNEFHDRRFDCHPTNMVPSGPGYTNAPGESVICATAGAEPGLPYVEGDAFINVSYSYFASNLWRNYGIIVAYLVFFLFTYLAATEYIRAKPSKGEVLVYQRGKIPASVKASQAKKIADPEEGALEKRMTIEENAQAAVGAIVKQTSIFHWEDVCYDIKIKKADRRILNHVDGWVKPGTLTALMGVSGAGKTTLLDVLANRVTMGIVTGEMLVDGQLRDDSFQRKTGYVQQQDLHLEISTVREALEFSAFLRQPASTPHAEKIAYVEEVIKMLGMEEYANAVVGVLGEGLNVEQRKRLTIGVEIAAKPDLLLFFDEPTSGLDSQTAWSICTLMRKLADHGQAILCTIHQPSAMLMQEFDRLLFLAAGGKTVYFGDLGKNMDTLIKYFENKGAHKCPPTANPAEWMLEVIGAAPGSRTDKDWPEIWMNSPERSEVRRELALMKEELSQKPQAPRLAGHGEFAMPLWYQYLVCQKRMFQQYWRSPEYIYSKTALCTIPTLFIGFTFYKEPNSLQGLQNQMFSIFMFMMVFPNLVQQTMPYFVTQRSLYEVRERPSKAYSWKAFILSSIIVELPWNTLMAVISFFCWYYPIGFYQNSILTDSVNERAGTMFLLIWIFLMFGSTFSSMIIAGVEQAETGGNIAQLLFSLTLIFCGVLATPETMPRFWIFLYRVSPFTYFVSAVLSTGVANAPVNCSPIELLKLSPPDNQTCASYLGPFMEMAGGRLLTPNSTTACEYCPMSDTNGFLTVLGIHFEDRWRNIGILFVYIAFNIVAAVSLYWLLRMPKGKGLGKKEKKE</sequence>
<evidence type="ECO:0000256" key="5">
    <source>
        <dbReference type="ARBA" id="ARBA00022692"/>
    </source>
</evidence>
<gene>
    <name evidence="18" type="ORF">AJ80_07749</name>
</gene>
<keyword evidence="7" id="KW-0547">Nucleotide-binding</keyword>
<dbReference type="InterPro" id="IPR043926">
    <property type="entry name" value="ABCG_dom"/>
</dbReference>
<dbReference type="InterPro" id="IPR010929">
    <property type="entry name" value="PDR_CDR_ABC"/>
</dbReference>
<evidence type="ECO:0000256" key="14">
    <source>
        <dbReference type="ARBA" id="ARBA00049037"/>
    </source>
</evidence>
<feature type="transmembrane region" description="Helical" evidence="16">
    <location>
        <begin position="1287"/>
        <end position="1313"/>
    </location>
</feature>
<evidence type="ECO:0000256" key="12">
    <source>
        <dbReference type="ARBA" id="ARBA00047823"/>
    </source>
</evidence>
<comment type="catalytic activity">
    <reaction evidence="12">
        <text>voriconazole(in) + ATP + H2O = voriconazole(out) + ADP + phosphate + H(+)</text>
        <dbReference type="Rhea" id="RHEA:61912"/>
        <dbReference type="ChEBI" id="CHEBI:10023"/>
        <dbReference type="ChEBI" id="CHEBI:15377"/>
        <dbReference type="ChEBI" id="CHEBI:15378"/>
        <dbReference type="ChEBI" id="CHEBI:30616"/>
        <dbReference type="ChEBI" id="CHEBI:43474"/>
        <dbReference type="ChEBI" id="CHEBI:456216"/>
    </reaction>
    <physiologicalReaction direction="left-to-right" evidence="12">
        <dbReference type="Rhea" id="RHEA:61913"/>
    </physiologicalReaction>
</comment>
<organism evidence="18 19">
    <name type="scientific">Polytolypa hystricis (strain UAMH7299)</name>
    <dbReference type="NCBI Taxonomy" id="1447883"/>
    <lineage>
        <taxon>Eukaryota</taxon>
        <taxon>Fungi</taxon>
        <taxon>Dikarya</taxon>
        <taxon>Ascomycota</taxon>
        <taxon>Pezizomycotina</taxon>
        <taxon>Eurotiomycetes</taxon>
        <taxon>Eurotiomycetidae</taxon>
        <taxon>Onygenales</taxon>
        <taxon>Onygenales incertae sedis</taxon>
        <taxon>Polytolypa</taxon>
    </lineage>
</organism>
<evidence type="ECO:0000256" key="15">
    <source>
        <dbReference type="SAM" id="MobiDB-lite"/>
    </source>
</evidence>
<dbReference type="FunFam" id="3.40.50.300:FF:000881">
    <property type="entry name" value="ABC multidrug transporter A-1"/>
    <property type="match status" value="1"/>
</dbReference>
<dbReference type="GO" id="GO:0005524">
    <property type="term" value="F:ATP binding"/>
    <property type="evidence" value="ECO:0007669"/>
    <property type="project" value="UniProtKB-KW"/>
</dbReference>